<dbReference type="AlphaFoldDB" id="A0A6M4IHW6"/>
<accession>A0A6M4IHW6</accession>
<dbReference type="Proteomes" id="UP000500938">
    <property type="component" value="Chromosome"/>
</dbReference>
<keyword evidence="1" id="KW-0732">Signal</keyword>
<protein>
    <recommendedName>
        <fullName evidence="4">DUF4142 domain-containing protein</fullName>
    </recommendedName>
</protein>
<evidence type="ECO:0000313" key="3">
    <source>
        <dbReference type="Proteomes" id="UP000500938"/>
    </source>
</evidence>
<keyword evidence="3" id="KW-1185">Reference proteome</keyword>
<dbReference type="RefSeq" id="WP_171223819.1">
    <property type="nucleotide sequence ID" value="NZ_CP053085.1"/>
</dbReference>
<name>A0A6M4IHW6_9BACT</name>
<feature type="chain" id="PRO_5026653335" description="DUF4142 domain-containing protein" evidence="1">
    <location>
        <begin position="35"/>
        <end position="171"/>
    </location>
</feature>
<evidence type="ECO:0008006" key="4">
    <source>
        <dbReference type="Google" id="ProtNLM"/>
    </source>
</evidence>
<dbReference type="KEGG" id="ggr:HKW67_02075"/>
<evidence type="ECO:0000256" key="1">
    <source>
        <dbReference type="SAM" id="SignalP"/>
    </source>
</evidence>
<gene>
    <name evidence="2" type="ORF">HKW67_02075</name>
</gene>
<sequence>MSLPTSMTTSRVLILSLLAVSGAVVSSTAASVYAAGDTARRLPPTARVAGRVDPLSPAVLAEAADTTRSFTSRVRLLEAIADGACVRTREMLFGASTTRHAALDRAIDAMTGVPNVPDLRRRMHQRLDAFSDGPTWLAAATRATPGSSVPMLRWLLPHTIEARVDYCRTLR</sequence>
<feature type="signal peptide" evidence="1">
    <location>
        <begin position="1"/>
        <end position="34"/>
    </location>
</feature>
<proteinExistence type="predicted"/>
<evidence type="ECO:0000313" key="2">
    <source>
        <dbReference type="EMBL" id="QJR34393.1"/>
    </source>
</evidence>
<reference evidence="2 3" key="1">
    <citation type="submission" date="2020-05" db="EMBL/GenBank/DDBJ databases">
        <title>Complete genome sequence of Gemmatimonas greenlandica TET16.</title>
        <authorList>
            <person name="Zeng Y."/>
        </authorList>
    </citation>
    <scope>NUCLEOTIDE SEQUENCE [LARGE SCALE GENOMIC DNA]</scope>
    <source>
        <strain evidence="2 3">TET16</strain>
    </source>
</reference>
<dbReference type="EMBL" id="CP053085">
    <property type="protein sequence ID" value="QJR34393.1"/>
    <property type="molecule type" value="Genomic_DNA"/>
</dbReference>
<organism evidence="2 3">
    <name type="scientific">Gemmatimonas groenlandica</name>
    <dbReference type="NCBI Taxonomy" id="2732249"/>
    <lineage>
        <taxon>Bacteria</taxon>
        <taxon>Pseudomonadati</taxon>
        <taxon>Gemmatimonadota</taxon>
        <taxon>Gemmatimonadia</taxon>
        <taxon>Gemmatimonadales</taxon>
        <taxon>Gemmatimonadaceae</taxon>
        <taxon>Gemmatimonas</taxon>
    </lineage>
</organism>